<gene>
    <name evidence="2" type="ORF">ANCCAN_06187</name>
</gene>
<dbReference type="OrthoDB" id="5862982at2759"/>
<reference evidence="2 3" key="1">
    <citation type="submission" date="2014-10" db="EMBL/GenBank/DDBJ databases">
        <title>Draft genome of the hookworm Ancylostoma caninum.</title>
        <authorList>
            <person name="Mitreva M."/>
        </authorList>
    </citation>
    <scope>NUCLEOTIDE SEQUENCE [LARGE SCALE GENOMIC DNA]</scope>
    <source>
        <strain evidence="2 3">Baltimore</strain>
    </source>
</reference>
<comment type="caution">
    <text evidence="2">The sequence shown here is derived from an EMBL/GenBank/DDBJ whole genome shotgun (WGS) entry which is preliminary data.</text>
</comment>
<keyword evidence="3" id="KW-1185">Reference proteome</keyword>
<evidence type="ECO:0000313" key="2">
    <source>
        <dbReference type="EMBL" id="RCN47723.1"/>
    </source>
</evidence>
<feature type="domain" description="PiggyBac transposable element-derived protein" evidence="1">
    <location>
        <begin position="32"/>
        <end position="90"/>
    </location>
</feature>
<dbReference type="Proteomes" id="UP000252519">
    <property type="component" value="Unassembled WGS sequence"/>
</dbReference>
<dbReference type="EMBL" id="JOJR01000057">
    <property type="protein sequence ID" value="RCN47723.1"/>
    <property type="molecule type" value="Genomic_DNA"/>
</dbReference>
<dbReference type="AlphaFoldDB" id="A0A368GTM9"/>
<evidence type="ECO:0000313" key="3">
    <source>
        <dbReference type="Proteomes" id="UP000252519"/>
    </source>
</evidence>
<proteinExistence type="predicted"/>
<organism evidence="2 3">
    <name type="scientific">Ancylostoma caninum</name>
    <name type="common">Dog hookworm</name>
    <dbReference type="NCBI Taxonomy" id="29170"/>
    <lineage>
        <taxon>Eukaryota</taxon>
        <taxon>Metazoa</taxon>
        <taxon>Ecdysozoa</taxon>
        <taxon>Nematoda</taxon>
        <taxon>Chromadorea</taxon>
        <taxon>Rhabditida</taxon>
        <taxon>Rhabditina</taxon>
        <taxon>Rhabditomorpha</taxon>
        <taxon>Strongyloidea</taxon>
        <taxon>Ancylostomatidae</taxon>
        <taxon>Ancylostomatinae</taxon>
        <taxon>Ancylostoma</taxon>
    </lineage>
</organism>
<accession>A0A368GTM9</accession>
<protein>
    <recommendedName>
        <fullName evidence="1">PiggyBac transposable element-derived protein domain-containing protein</fullName>
    </recommendedName>
</protein>
<evidence type="ECO:0000259" key="1">
    <source>
        <dbReference type="Pfam" id="PF13843"/>
    </source>
</evidence>
<dbReference type="Pfam" id="PF13843">
    <property type="entry name" value="DDE_Tnp_1_7"/>
    <property type="match status" value="1"/>
</dbReference>
<sequence>MIPFRGRVLLRQYLRGKQYEYGLKLCKLCSEDAGRQLVTDNFYTSIPLAGNLLHRGTFVGTLRKNRVEIPKDIISTKLRRGEVVARQNVSGITILK</sequence>
<dbReference type="STRING" id="29170.A0A368GTM9"/>
<dbReference type="InterPro" id="IPR029526">
    <property type="entry name" value="PGBD"/>
</dbReference>
<name>A0A368GTM9_ANCCA</name>